<organism evidence="2 3">
    <name type="scientific">Lentiprolixibacter aurantiacus</name>
    <dbReference type="NCBI Taxonomy" id="2993939"/>
    <lineage>
        <taxon>Bacteria</taxon>
        <taxon>Pseudomonadati</taxon>
        <taxon>Bacteroidota</taxon>
        <taxon>Flavobacteriia</taxon>
        <taxon>Flavobacteriales</taxon>
        <taxon>Flavobacteriaceae</taxon>
        <taxon>Lentiprolixibacter</taxon>
    </lineage>
</organism>
<evidence type="ECO:0000313" key="3">
    <source>
        <dbReference type="Proteomes" id="UP001207116"/>
    </source>
</evidence>
<keyword evidence="3" id="KW-1185">Reference proteome</keyword>
<accession>A0AAE3SP16</accession>
<dbReference type="Pfam" id="PF04264">
    <property type="entry name" value="YceI"/>
    <property type="match status" value="1"/>
</dbReference>
<dbReference type="EMBL" id="JAPFQP010000004">
    <property type="protein sequence ID" value="MCX2720224.1"/>
    <property type="molecule type" value="Genomic_DNA"/>
</dbReference>
<name>A0AAE3SP16_9FLAO</name>
<proteinExistence type="predicted"/>
<protein>
    <submittedName>
        <fullName evidence="2">YceI family protein</fullName>
    </submittedName>
</protein>
<reference evidence="2" key="1">
    <citation type="submission" date="2022-11" db="EMBL/GenBank/DDBJ databases">
        <title>The characterization of three novel Bacteroidetes species and genomic analysis of their roles in tidal elemental geochemical cycles.</title>
        <authorList>
            <person name="Ma K.-J."/>
        </authorList>
    </citation>
    <scope>NUCLEOTIDE SEQUENCE</scope>
    <source>
        <strain evidence="2">M415</strain>
    </source>
</reference>
<dbReference type="SUPFAM" id="SSF101874">
    <property type="entry name" value="YceI-like"/>
    <property type="match status" value="1"/>
</dbReference>
<gene>
    <name evidence="2" type="ORF">OO016_11480</name>
</gene>
<dbReference type="Gene3D" id="2.40.128.110">
    <property type="entry name" value="Lipid/polyisoprenoid-binding, YceI-like"/>
    <property type="match status" value="1"/>
</dbReference>
<dbReference type="AlphaFoldDB" id="A0AAE3SP16"/>
<dbReference type="Proteomes" id="UP001207116">
    <property type="component" value="Unassembled WGS sequence"/>
</dbReference>
<sequence length="184" mass="21011">MRQYRILILFILFTLQGNQIALGQDVYKTSSGQVEFNASTPLEDIRAVNKKVNVILKETGDLAVVLLVGEFEFRRKLMQEHFNENYLESDTYPKSYFLGKIMEANLSAVDEKPVAIKITGELSLHGIKKRVTVPGTILRNSAGILLKSSFIIRPEEYKVEIPSLMFKKIAREVEVNFSFQLPRQ</sequence>
<evidence type="ECO:0000259" key="1">
    <source>
        <dbReference type="Pfam" id="PF04264"/>
    </source>
</evidence>
<feature type="domain" description="Lipid/polyisoprenoid-binding YceI-like" evidence="1">
    <location>
        <begin position="58"/>
        <end position="180"/>
    </location>
</feature>
<dbReference type="RefSeq" id="WP_266014002.1">
    <property type="nucleotide sequence ID" value="NZ_JAPFQP010000004.1"/>
</dbReference>
<comment type="caution">
    <text evidence="2">The sequence shown here is derived from an EMBL/GenBank/DDBJ whole genome shotgun (WGS) entry which is preliminary data.</text>
</comment>
<dbReference type="InterPro" id="IPR036761">
    <property type="entry name" value="TTHA0802/YceI-like_sf"/>
</dbReference>
<dbReference type="InterPro" id="IPR007372">
    <property type="entry name" value="Lipid/polyisoprenoid-bd_YceI"/>
</dbReference>
<evidence type="ECO:0000313" key="2">
    <source>
        <dbReference type="EMBL" id="MCX2720224.1"/>
    </source>
</evidence>